<comment type="caution">
    <text evidence="1">The sequence shown here is derived from an EMBL/GenBank/DDBJ whole genome shotgun (WGS) entry which is preliminary data.</text>
</comment>
<name>A0A368KTA3_9BACT</name>
<organism evidence="1 2">
    <name type="scientific">Bremerella cremea</name>
    <dbReference type="NCBI Taxonomy" id="1031537"/>
    <lineage>
        <taxon>Bacteria</taxon>
        <taxon>Pseudomonadati</taxon>
        <taxon>Planctomycetota</taxon>
        <taxon>Planctomycetia</taxon>
        <taxon>Pirellulales</taxon>
        <taxon>Pirellulaceae</taxon>
        <taxon>Bremerella</taxon>
    </lineage>
</organism>
<dbReference type="PROSITE" id="PS51257">
    <property type="entry name" value="PROKAR_LIPOPROTEIN"/>
    <property type="match status" value="1"/>
</dbReference>
<sequence>MIQLTGRQATIVRLACFGLACLAILGCGPRPVTQMHEVVLPDSFEADGTSWTRQPWSDKHDKSLDSFFKKQMYLAENPAFQGERVCYEDNSGTHRCYWVTAVGDSSRWILLEFHGKNFHPAVEGQGAPFDQLQRKAP</sequence>
<evidence type="ECO:0000313" key="1">
    <source>
        <dbReference type="EMBL" id="RCS47622.1"/>
    </source>
</evidence>
<proteinExistence type="predicted"/>
<reference evidence="1 2" key="1">
    <citation type="submission" date="2018-07" db="EMBL/GenBank/DDBJ databases">
        <title>Comparative genomes isolates from brazilian mangrove.</title>
        <authorList>
            <person name="De Araujo J.E."/>
            <person name="Taketani R.G."/>
            <person name="Silva M.C.P."/>
            <person name="Lourenco M.V."/>
            <person name="Oliveira V.M."/>
            <person name="Andreote F.D."/>
        </authorList>
    </citation>
    <scope>NUCLEOTIDE SEQUENCE [LARGE SCALE GENOMIC DNA]</scope>
    <source>
        <strain evidence="1 2">HEX PRIS-MGV</strain>
    </source>
</reference>
<accession>A0A368KTA3</accession>
<evidence type="ECO:0000313" key="2">
    <source>
        <dbReference type="Proteomes" id="UP000253562"/>
    </source>
</evidence>
<dbReference type="RefSeq" id="WP_114369348.1">
    <property type="nucleotide sequence ID" value="NZ_QPEX01000028.1"/>
</dbReference>
<protein>
    <recommendedName>
        <fullName evidence="3">Lipoprotein</fullName>
    </recommendedName>
</protein>
<gene>
    <name evidence="1" type="ORF">DTL42_13945</name>
</gene>
<dbReference type="AlphaFoldDB" id="A0A368KTA3"/>
<dbReference type="EMBL" id="QPEX01000028">
    <property type="protein sequence ID" value="RCS47622.1"/>
    <property type="molecule type" value="Genomic_DNA"/>
</dbReference>
<evidence type="ECO:0008006" key="3">
    <source>
        <dbReference type="Google" id="ProtNLM"/>
    </source>
</evidence>
<dbReference type="OrthoDB" id="288210at2"/>
<dbReference type="Proteomes" id="UP000253562">
    <property type="component" value="Unassembled WGS sequence"/>
</dbReference>